<feature type="region of interest" description="Disordered" evidence="1">
    <location>
        <begin position="556"/>
        <end position="586"/>
    </location>
</feature>
<feature type="region of interest" description="Disordered" evidence="1">
    <location>
        <begin position="267"/>
        <end position="413"/>
    </location>
</feature>
<feature type="region of interest" description="Disordered" evidence="1">
    <location>
        <begin position="477"/>
        <end position="528"/>
    </location>
</feature>
<feature type="compositionally biased region" description="Low complexity" evidence="1">
    <location>
        <begin position="556"/>
        <end position="574"/>
    </location>
</feature>
<feature type="region of interest" description="Disordered" evidence="1">
    <location>
        <begin position="961"/>
        <end position="1009"/>
    </location>
</feature>
<dbReference type="SUPFAM" id="SSF89796">
    <property type="entry name" value="CoA-transferase family III (CaiB/BaiF)"/>
    <property type="match status" value="1"/>
</dbReference>
<feature type="compositionally biased region" description="Polar residues" evidence="1">
    <location>
        <begin position="892"/>
        <end position="916"/>
    </location>
</feature>
<feature type="compositionally biased region" description="Basic and acidic residues" evidence="1">
    <location>
        <begin position="797"/>
        <end position="813"/>
    </location>
</feature>
<proteinExistence type="predicted"/>
<dbReference type="PANTHER" id="PTHR48228">
    <property type="entry name" value="SUCCINYL-COA--D-CITRAMALATE COA-TRANSFERASE"/>
    <property type="match status" value="1"/>
</dbReference>
<feature type="compositionally biased region" description="Low complexity" evidence="1">
    <location>
        <begin position="989"/>
        <end position="1003"/>
    </location>
</feature>
<dbReference type="OrthoDB" id="8062037at2759"/>
<dbReference type="PANTHER" id="PTHR48228:SF4">
    <property type="entry name" value="BLR3030 PROTEIN"/>
    <property type="match status" value="1"/>
</dbReference>
<accession>A0A9Q5MXP6</accession>
<feature type="compositionally biased region" description="Low complexity" evidence="1">
    <location>
        <begin position="485"/>
        <end position="499"/>
    </location>
</feature>
<feature type="compositionally biased region" description="Polar residues" evidence="1">
    <location>
        <begin position="270"/>
        <end position="285"/>
    </location>
</feature>
<evidence type="ECO:0000256" key="1">
    <source>
        <dbReference type="SAM" id="MobiDB-lite"/>
    </source>
</evidence>
<evidence type="ECO:0000259" key="2">
    <source>
        <dbReference type="Pfam" id="PF17123"/>
    </source>
</evidence>
<comment type="caution">
    <text evidence="3">The sequence shown here is derived from an EMBL/GenBank/DDBJ whole genome shotgun (WGS) entry which is preliminary data.</text>
</comment>
<dbReference type="Gene3D" id="3.30.40.10">
    <property type="entry name" value="Zinc/RING finger domain, C3HC4 (zinc finger)"/>
    <property type="match status" value="1"/>
</dbReference>
<feature type="region of interest" description="Disordered" evidence="1">
    <location>
        <begin position="680"/>
        <end position="720"/>
    </location>
</feature>
<keyword evidence="4" id="KW-1185">Reference proteome</keyword>
<feature type="compositionally biased region" description="Polar residues" evidence="1">
    <location>
        <begin position="180"/>
        <end position="189"/>
    </location>
</feature>
<dbReference type="EMBL" id="LNZH02000216">
    <property type="protein sequence ID" value="OCB84062.1"/>
    <property type="molecule type" value="Genomic_DNA"/>
</dbReference>
<feature type="compositionally biased region" description="Polar residues" evidence="1">
    <location>
        <begin position="337"/>
        <end position="354"/>
    </location>
</feature>
<evidence type="ECO:0000313" key="4">
    <source>
        <dbReference type="Proteomes" id="UP000757232"/>
    </source>
</evidence>
<protein>
    <recommendedName>
        <fullName evidence="2">RING-type domain-containing protein</fullName>
    </recommendedName>
</protein>
<feature type="compositionally biased region" description="Polar residues" evidence="1">
    <location>
        <begin position="840"/>
        <end position="858"/>
    </location>
</feature>
<feature type="region of interest" description="Disordered" evidence="1">
    <location>
        <begin position="151"/>
        <end position="239"/>
    </location>
</feature>
<name>A0A9Q5MXP6_SANBA</name>
<gene>
    <name evidence="3" type="ORF">A7U60_g8733</name>
</gene>
<dbReference type="InterPro" id="IPR013083">
    <property type="entry name" value="Znf_RING/FYVE/PHD"/>
</dbReference>
<feature type="compositionally biased region" description="Low complexity" evidence="1">
    <location>
        <begin position="926"/>
        <end position="937"/>
    </location>
</feature>
<feature type="domain" description="RING-type" evidence="2">
    <location>
        <begin position="1121"/>
        <end position="1145"/>
    </location>
</feature>
<feature type="region of interest" description="Disordered" evidence="1">
    <location>
        <begin position="890"/>
        <end position="939"/>
    </location>
</feature>
<feature type="compositionally biased region" description="Polar residues" evidence="1">
    <location>
        <begin position="153"/>
        <end position="164"/>
    </location>
</feature>
<organism evidence="3 4">
    <name type="scientific">Sanghuangporus baumii</name>
    <name type="common">Phellinus baumii</name>
    <dbReference type="NCBI Taxonomy" id="108892"/>
    <lineage>
        <taxon>Eukaryota</taxon>
        <taxon>Fungi</taxon>
        <taxon>Dikarya</taxon>
        <taxon>Basidiomycota</taxon>
        <taxon>Agaricomycotina</taxon>
        <taxon>Agaricomycetes</taxon>
        <taxon>Hymenochaetales</taxon>
        <taxon>Hymenochaetaceae</taxon>
        <taxon>Sanghuangporus</taxon>
    </lineage>
</organism>
<reference evidence="3" key="1">
    <citation type="submission" date="2016-06" db="EMBL/GenBank/DDBJ databases">
        <title>Draft Genome sequence of the fungus Inonotus baumii.</title>
        <authorList>
            <person name="Zhu H."/>
            <person name="Lin W."/>
        </authorList>
    </citation>
    <scope>NUCLEOTIDE SEQUENCE</scope>
    <source>
        <strain evidence="3">821</strain>
    </source>
</reference>
<feature type="compositionally biased region" description="Low complexity" evidence="1">
    <location>
        <begin position="286"/>
        <end position="310"/>
    </location>
</feature>
<dbReference type="InterPro" id="IPR001841">
    <property type="entry name" value="Znf_RING"/>
</dbReference>
<evidence type="ECO:0000313" key="3">
    <source>
        <dbReference type="EMBL" id="OCB84062.1"/>
    </source>
</evidence>
<dbReference type="Proteomes" id="UP000757232">
    <property type="component" value="Unassembled WGS sequence"/>
</dbReference>
<feature type="region of interest" description="Disordered" evidence="1">
    <location>
        <begin position="124"/>
        <end position="143"/>
    </location>
</feature>
<sequence length="1147" mass="121859">MAGKDLDFDSLVQNSTGFGFTDAQAYQAFEDETKGDLMPKPLPCQAVDHAAGYLLAFGISAALCKTITEGGSWEVRVSLAGVAQWIRSFGQLDPKIAFRPDLALPTGALPWPEELVKYSTKIRQARPDDYSEDTTQDSDAHSPCRMTAIGHTAKQSITPTMGQINSTTNTSRSERESRTAAGQSSTNTAVPDLNPAPPGAQTNAGRHARRTSIRNSITRFVRPKTSGTVGHDASRIGSESRRLWRWSIAGRTRRTEPQNILSVEHGLSSAPLQGNVSSHTRSQTNSSRHPTNNSDSSSSQVNQTTSSSTTEARDSNVVQALDSNPATSPKGKERSSETSNKTTDDSTSVSLQTRDNAHSTDLVDQSASSSNSAALPSTIVNGSSPVSSSSTPIPPTLPTSQSSSINSPLRRSPPVGTLVVVQGVVRTDSPLALAQGRPPSSTGRGQYSADPALIREQSGSDAVLQNPSSGRAINEALESHQGSRPSTSGSGDAPGASGSQLFESQPTSSSASSGETSNSSTSRESTSGSASADVLGALLSIVSVATAATAASLLTSSNGQATSSAPSELSSLPSDTSQSIPPEGPNIPLIARALASANPAAAAVLAQREREREERERNRTRSIWEGLRERVISGRSRNASGIGSRSQSSAFLFIEVWPNITSLVLDSLFNELVRAFSMGPTQDEHQMDTQSSSSGRTSSDEDQVTSPHEHSAASEDSEDLAPGSFERFLVDLQSDLRLALIRPDATSSVTSARPADHHEGEDSGTFPGNSHALSLASEPMSHGSEGTAGPSVTYPSPHHESSDSEDHNPDDRTNQSIPSMPGEYRENIHDDMPNGGGTSVPVSFPTSRTEETQSSPTSDRSETPSDPPTSIHDASRNRVNWWRMYRFPPTPSVRSTRYNAGQDSSHINTPTSSTSAPAEPINAGTAESSSQSAAMAQDTPVLGEEPAVLIPVIVVGLQSISSGTRRAQPETPEPPTENNNDPGEGHRTNVSQSGNSSSSGAAQRARDTWSSRAARAFNRLGRRDITADQTTDTSNAADGARTFFIYVFGGHYPPDHQLLSSPDETDSFEALWELADFLGQVKPPVVTEEEIERSGLELFKAAALKYYASSRRVASNCLDRCLICLDDYNPDDELRLLSCKHAFHKAE</sequence>
<dbReference type="InterPro" id="IPR050509">
    <property type="entry name" value="CoA-transferase_III"/>
</dbReference>
<dbReference type="Pfam" id="PF17123">
    <property type="entry name" value="zf-RING_11"/>
    <property type="match status" value="1"/>
</dbReference>
<feature type="compositionally biased region" description="Basic and acidic residues" evidence="1">
    <location>
        <begin position="823"/>
        <end position="832"/>
    </location>
</feature>
<feature type="compositionally biased region" description="Polar residues" evidence="1">
    <location>
        <begin position="316"/>
        <end position="327"/>
    </location>
</feature>
<dbReference type="Gene3D" id="3.40.50.10540">
    <property type="entry name" value="Crotonobetainyl-coa:carnitine coa-transferase, domain 1"/>
    <property type="match status" value="1"/>
</dbReference>
<dbReference type="AlphaFoldDB" id="A0A9Q5MXP6"/>
<dbReference type="SUPFAM" id="SSF57850">
    <property type="entry name" value="RING/U-box"/>
    <property type="match status" value="1"/>
</dbReference>
<feature type="region of interest" description="Disordered" evidence="1">
    <location>
        <begin position="746"/>
        <end position="874"/>
    </location>
</feature>
<feature type="compositionally biased region" description="Low complexity" evidence="1">
    <location>
        <begin position="507"/>
        <end position="528"/>
    </location>
</feature>
<dbReference type="InterPro" id="IPR023606">
    <property type="entry name" value="CoA-Trfase_III_dom_1_sf"/>
</dbReference>